<dbReference type="PANTHER" id="PTHR45615">
    <property type="entry name" value="MYOSIN HEAVY CHAIN, NON-MUSCLE"/>
    <property type="match status" value="1"/>
</dbReference>
<keyword evidence="1" id="KW-0175">Coiled coil</keyword>
<dbReference type="KEGG" id="vcn:VOLCADRAFT_98573"/>
<evidence type="ECO:0000313" key="3">
    <source>
        <dbReference type="EMBL" id="EFJ41416.1"/>
    </source>
</evidence>
<dbReference type="OrthoDB" id="10690988at2759"/>
<feature type="coiled-coil region" evidence="1">
    <location>
        <begin position="493"/>
        <end position="559"/>
    </location>
</feature>
<feature type="compositionally biased region" description="Basic and acidic residues" evidence="2">
    <location>
        <begin position="1057"/>
        <end position="1067"/>
    </location>
</feature>
<dbReference type="PANTHER" id="PTHR45615:SF66">
    <property type="entry name" value="CARD DOMAIN-CONTAINING PROTEIN"/>
    <property type="match status" value="1"/>
</dbReference>
<feature type="coiled-coil region" evidence="1">
    <location>
        <begin position="231"/>
        <end position="343"/>
    </location>
</feature>
<dbReference type="GeneID" id="9626937"/>
<dbReference type="Proteomes" id="UP000001058">
    <property type="component" value="Unassembled WGS sequence"/>
</dbReference>
<dbReference type="AlphaFoldDB" id="D8UFQ0"/>
<protein>
    <submittedName>
        <fullName evidence="3">Uncharacterized protein</fullName>
    </submittedName>
</protein>
<name>D8UFQ0_VOLCA</name>
<reference evidence="3 4" key="1">
    <citation type="journal article" date="2010" name="Science">
        <title>Genomic analysis of organismal complexity in the multicellular green alga Volvox carteri.</title>
        <authorList>
            <person name="Prochnik S.E."/>
            <person name="Umen J."/>
            <person name="Nedelcu A.M."/>
            <person name="Hallmann A."/>
            <person name="Miller S.M."/>
            <person name="Nishii I."/>
            <person name="Ferris P."/>
            <person name="Kuo A."/>
            <person name="Mitros T."/>
            <person name="Fritz-Laylin L.K."/>
            <person name="Hellsten U."/>
            <person name="Chapman J."/>
            <person name="Simakov O."/>
            <person name="Rensing S.A."/>
            <person name="Terry A."/>
            <person name="Pangilinan J."/>
            <person name="Kapitonov V."/>
            <person name="Jurka J."/>
            <person name="Salamov A."/>
            <person name="Shapiro H."/>
            <person name="Schmutz J."/>
            <person name="Grimwood J."/>
            <person name="Lindquist E."/>
            <person name="Lucas S."/>
            <person name="Grigoriev I.V."/>
            <person name="Schmitt R."/>
            <person name="Kirk D."/>
            <person name="Rokhsar D.S."/>
        </authorList>
    </citation>
    <scope>NUCLEOTIDE SEQUENCE [LARGE SCALE GENOMIC DNA]</scope>
    <source>
        <strain evidence="4">f. Nagariensis / Eve</strain>
    </source>
</reference>
<feature type="region of interest" description="Disordered" evidence="2">
    <location>
        <begin position="751"/>
        <end position="809"/>
    </location>
</feature>
<evidence type="ECO:0000313" key="4">
    <source>
        <dbReference type="Proteomes" id="UP000001058"/>
    </source>
</evidence>
<proteinExistence type="predicted"/>
<accession>D8UFQ0</accession>
<dbReference type="EMBL" id="GL378395">
    <property type="protein sequence ID" value="EFJ41416.1"/>
    <property type="molecule type" value="Genomic_DNA"/>
</dbReference>
<feature type="region of interest" description="Disordered" evidence="2">
    <location>
        <begin position="99"/>
        <end position="153"/>
    </location>
</feature>
<evidence type="ECO:0000256" key="2">
    <source>
        <dbReference type="SAM" id="MobiDB-lite"/>
    </source>
</evidence>
<dbReference type="InParanoid" id="D8UFQ0"/>
<organism evidence="4">
    <name type="scientific">Volvox carteri f. nagariensis</name>
    <dbReference type="NCBI Taxonomy" id="3068"/>
    <lineage>
        <taxon>Eukaryota</taxon>
        <taxon>Viridiplantae</taxon>
        <taxon>Chlorophyta</taxon>
        <taxon>core chlorophytes</taxon>
        <taxon>Chlorophyceae</taxon>
        <taxon>CS clade</taxon>
        <taxon>Chlamydomonadales</taxon>
        <taxon>Volvocaceae</taxon>
        <taxon>Volvox</taxon>
    </lineage>
</organism>
<feature type="region of interest" description="Disordered" evidence="2">
    <location>
        <begin position="1043"/>
        <end position="1075"/>
    </location>
</feature>
<feature type="compositionally biased region" description="Basic and acidic residues" evidence="2">
    <location>
        <begin position="771"/>
        <end position="784"/>
    </location>
</feature>
<sequence length="1223" mass="124288">MCFSIPRTRWSQAGCCILKSASPSDQLPFNLLVTLEIIRKRIPPFLGLRTARCSLLAAAPRKPRHASSHFKNGFSVTTATAALARLLIFIKPNESKRQQLRHGQLGSRCRFGHTAGPPSAATAGLNSQSYPSLDRGSVDGNGGGGVARPSASSFPPPFTLLSPVVRTPPPLAPSAFVPGSAGLTAMTATAAAGDGGCGAANGGGGAGSGLRAGGSGLGGGGVALSRLGVRLSGLESELAAVRGEKEALASELERWRKAHSALESELSASRAAVRSRVSELQDAAAAAAQRAAAAEDLATELRRQLEGRRLALEGVLAGRDRRISELQTSLASLGEELGAKEAERAAAAGQLRGMDGTLWAWLSELRSRQQSQEAGLVACKRWVEEQLGEGAVDGAEGPRGCGRGGDRGLVPLAAGLRRCLERVQSTTERLRTSESSCTALRLHNNELMAQLHSAQDLALCLRQQLAVRDEQLAASLVERNRLAEAVAAGMISLEEAEAGRQQLTAALQLLQERFSGGFTAAMERAAAAAADAEVMRQRCKELEATAAKAEEAVAAVAAAAAAAAAVPVKASVVDACTSTADLVRPLAVVPAAGACGSGGLGGARSLGRPSGTAAVAAQQAGSADGPLPVAAAVMAAASAPTIALAAAVARGADLNTVKPLSGSSLQPLKSAGISPRAEIPIRLTAGPEGGALMTQESGSPLAAAAVAAGAAGARAAGAAQSVAGASEAPVALSGREDAMAVDASGAAVQDGGVRNAAADTNEPVPLSVSPVKREQRQQEQRQEQQRQQQHQWGRMDATEAMEPGRRGELPAAPMGMSYNVMGQGSPTRQCQWTAGRETAHRLPSDTAKTPHTVQKARMSVAMATVEETAANAAAVVVAAAVKVMGAAGLEVEAEAEADEVTGTIEDELEPNWKERQGQGEAGGSIRDADRVPAAAVNHPPPNEVRCNSVGVNGGVGGSGIKSRFPEPLLEGGTSPPAQLLSPPFARNDEAVAAMSTQALRDAMVTAAAAADEQALLSFDFIAEDTPACLAPVNFRPVDEHCRQVATGTDNGPGGPGDDGKGDGDKVAADSGGPPAFPADIAASEAAAEHQGMGVVEGSTALAGPGAGRGDGHAGGFDDMSRGPHDMNRMCDPGAHDGAADISVDNAGFDSWGGAQNPDGAHVGACLPGVVTDVAISHDRRTEVADDAPGALPRKRPRSALAGLFSAFALADSSDDDGEEEEEG</sequence>
<keyword evidence="4" id="KW-1185">Reference proteome</keyword>
<evidence type="ECO:0000256" key="1">
    <source>
        <dbReference type="SAM" id="Coils"/>
    </source>
</evidence>
<dbReference type="RefSeq" id="XP_002957522.1">
    <property type="nucleotide sequence ID" value="XM_002957476.1"/>
</dbReference>
<feature type="compositionally biased region" description="Acidic residues" evidence="2">
    <location>
        <begin position="897"/>
        <end position="909"/>
    </location>
</feature>
<dbReference type="Gene3D" id="1.10.287.1490">
    <property type="match status" value="1"/>
</dbReference>
<feature type="region of interest" description="Disordered" evidence="2">
    <location>
        <begin position="897"/>
        <end position="926"/>
    </location>
</feature>
<gene>
    <name evidence="3" type="ORF">VOLCADRAFT_98573</name>
</gene>